<sequence length="397" mass="45969">MSESSKAVHDTEYVGIGHYTNQFFRRASRNGLEFTLMVVGQSGLGKSTFIDSLFQTDLISSSAKYIPSAEKIRERKFNIFEDNTKLQLTIVDTPAFGDMINNCYCWRPIVDYIDKMNSNYLKDESDINRKTKIPDNRVHLCLYFISPNGHGMKELDIKFLSKLHDKVNVIPVIAKADTLTTIELERLKSAILFELDVNDINVYHFPSYADKGSYQTKSNNPIPYAVICSNLTVTKEGGKKIRAREYPWGVVEIENLTHNDFQLLKDDILKKHLIDLIEDTANVHYENYRFTQLGKLLTNHTEVPNDIMTHVQRELDRHEEKFKSKTASMERIFNDKVREREQLLELKKGKVEEFELKYELILAEKMKFLQNLSLEVNKMRLAYNLRGEGLSDKSSMG</sequence>
<organism evidence="1 2">
    <name type="scientific">Rhabditophanes sp. KR3021</name>
    <dbReference type="NCBI Taxonomy" id="114890"/>
    <lineage>
        <taxon>Eukaryota</taxon>
        <taxon>Metazoa</taxon>
        <taxon>Ecdysozoa</taxon>
        <taxon>Nematoda</taxon>
        <taxon>Chromadorea</taxon>
        <taxon>Rhabditida</taxon>
        <taxon>Tylenchina</taxon>
        <taxon>Panagrolaimomorpha</taxon>
        <taxon>Strongyloidoidea</taxon>
        <taxon>Alloionematidae</taxon>
        <taxon>Rhabditophanes</taxon>
    </lineage>
</organism>
<proteinExistence type="predicted"/>
<dbReference type="Proteomes" id="UP000095286">
    <property type="component" value="Unplaced"/>
</dbReference>
<name>A0AC35TQS6_9BILA</name>
<reference evidence="2" key="1">
    <citation type="submission" date="2016-11" db="UniProtKB">
        <authorList>
            <consortium name="WormBaseParasite"/>
        </authorList>
    </citation>
    <scope>IDENTIFICATION</scope>
    <source>
        <strain evidence="2">KR3021</strain>
    </source>
</reference>
<evidence type="ECO:0000313" key="2">
    <source>
        <dbReference type="WBParaSite" id="RSKR_0000345600.1"/>
    </source>
</evidence>
<evidence type="ECO:0000313" key="1">
    <source>
        <dbReference type="Proteomes" id="UP000095286"/>
    </source>
</evidence>
<protein>
    <submittedName>
        <fullName evidence="2">Septin</fullName>
    </submittedName>
</protein>
<dbReference type="WBParaSite" id="RSKR_0000345600.1">
    <property type="protein sequence ID" value="RSKR_0000345600.1"/>
    <property type="gene ID" value="RSKR_0000345600"/>
</dbReference>
<accession>A0AC35TQS6</accession>